<sequence length="143" mass="16465">MTIRDIIKLASDNLPQLSESEMSKKIEEIVNNNNLKSIQDAVFKTLEKDIEDNWKHVVGQEEIESAKDSAKRAGSYVWNIAENLNKTSRYIDEQIKKMDSDLKKLKEEMIPGLDIPDSFLNKSNKDLKEYFSLFQDIAKGLNL</sequence>
<comment type="caution">
    <text evidence="2">The sequence shown here is derived from an EMBL/GenBank/DDBJ whole genome shotgun (WGS) entry which is preliminary data.</text>
</comment>
<evidence type="ECO:0000313" key="2">
    <source>
        <dbReference type="EMBL" id="RTJ79558.1"/>
    </source>
</evidence>
<dbReference type="RefSeq" id="WP_126232117.1">
    <property type="nucleotide sequence ID" value="NZ_PQZD01000003.1"/>
</dbReference>
<reference evidence="1" key="1">
    <citation type="submission" date="2018-01" db="EMBL/GenBank/DDBJ databases">
        <authorList>
            <person name="Kovanen S."/>
            <person name="Nieminen T."/>
            <person name="Pohja-Mykra M."/>
            <person name="Raunio-Saarnisto M."/>
            <person name="Sauvala M."/>
            <person name="Fredriksson-Ahomaa M."/>
            <person name="Hanninen M.-L."/>
            <person name="Kivisto R."/>
        </authorList>
    </citation>
    <scope>NUCLEOTIDE SEQUENCE</scope>
    <source>
        <strain evidence="1">SO-26</strain>
    </source>
</reference>
<dbReference type="AlphaFoldDB" id="A0A430VBQ7"/>
<reference evidence="2 3" key="2">
    <citation type="journal article" date="2019" name="Appl. Environ. Microbiol.">
        <title>Population genetics and characterization of Campylobacter jejuni isolates in western jackdaws and game birds in Finland.</title>
        <authorList>
            <person name="Kovanen S."/>
            <person name="Rossi M."/>
            <person name="Pohja-Mykra M."/>
            <person name="Nieminen T."/>
            <person name="Raunio-Saarnisto M."/>
            <person name="Sauvala M."/>
            <person name="Fredriksson-Ahomaa M."/>
            <person name="Hanninen M.L."/>
            <person name="Kivisto R."/>
        </authorList>
    </citation>
    <scope>NUCLEOTIDE SEQUENCE [LARGE SCALE GENOMIC DNA]</scope>
    <source>
        <strain evidence="2 3">CB313</strain>
        <strain evidence="1">SO-26</strain>
    </source>
</reference>
<gene>
    <name evidence="2" type="ORF">C3H57_04105</name>
    <name evidence="1" type="ORF">C3I27_03295</name>
</gene>
<organism evidence="2 3">
    <name type="scientific">Campylobacter jejuni</name>
    <dbReference type="NCBI Taxonomy" id="197"/>
    <lineage>
        <taxon>Bacteria</taxon>
        <taxon>Pseudomonadati</taxon>
        <taxon>Campylobacterota</taxon>
        <taxon>Epsilonproteobacteria</taxon>
        <taxon>Campylobacterales</taxon>
        <taxon>Campylobacteraceae</taxon>
        <taxon>Campylobacter</taxon>
    </lineage>
</organism>
<protein>
    <submittedName>
        <fullName evidence="2">Uncharacterized protein</fullName>
    </submittedName>
</protein>
<proteinExistence type="predicted"/>
<dbReference type="Proteomes" id="UP000288507">
    <property type="component" value="Unassembled WGS sequence"/>
</dbReference>
<dbReference type="EMBL" id="PRBV01000005">
    <property type="protein sequence ID" value="RTJ79558.1"/>
    <property type="molecule type" value="Genomic_DNA"/>
</dbReference>
<evidence type="ECO:0000313" key="3">
    <source>
        <dbReference type="Proteomes" id="UP000288507"/>
    </source>
</evidence>
<dbReference type="Proteomes" id="UP000287197">
    <property type="component" value="Unassembled WGS sequence"/>
</dbReference>
<accession>A0A430VBQ7</accession>
<dbReference type="EMBL" id="PQZD01000003">
    <property type="protein sequence ID" value="RTI48451.1"/>
    <property type="molecule type" value="Genomic_DNA"/>
</dbReference>
<name>A0A430VBQ7_CAMJU</name>
<evidence type="ECO:0000313" key="1">
    <source>
        <dbReference type="EMBL" id="RTI48451.1"/>
    </source>
</evidence>